<keyword evidence="1" id="KW-0812">Transmembrane</keyword>
<gene>
    <name evidence="2" type="ORF">GCM10007383_01100</name>
</gene>
<name>A0A918MH71_9FLAO</name>
<reference evidence="2" key="2">
    <citation type="submission" date="2020-09" db="EMBL/GenBank/DDBJ databases">
        <authorList>
            <person name="Sun Q."/>
            <person name="Kim S."/>
        </authorList>
    </citation>
    <scope>NUCLEOTIDE SEQUENCE</scope>
    <source>
        <strain evidence="2">KCTC 12113</strain>
    </source>
</reference>
<dbReference type="AlphaFoldDB" id="A0A918MH71"/>
<evidence type="ECO:0000256" key="1">
    <source>
        <dbReference type="SAM" id="Phobius"/>
    </source>
</evidence>
<keyword evidence="1" id="KW-1133">Transmembrane helix</keyword>
<accession>A0A918MH71</accession>
<evidence type="ECO:0000313" key="3">
    <source>
        <dbReference type="Proteomes" id="UP000634668"/>
    </source>
</evidence>
<dbReference type="EMBL" id="BMWP01000001">
    <property type="protein sequence ID" value="GGW21980.1"/>
    <property type="molecule type" value="Genomic_DNA"/>
</dbReference>
<sequence length="58" mass="6425">MDLGIRCYMLFISVNSFIASAMLMPPVITEGTPGENKYGPKPKEVDYAKDTQLAKKNT</sequence>
<dbReference type="Proteomes" id="UP000634668">
    <property type="component" value="Unassembled WGS sequence"/>
</dbReference>
<evidence type="ECO:0000313" key="2">
    <source>
        <dbReference type="EMBL" id="GGW21980.1"/>
    </source>
</evidence>
<proteinExistence type="predicted"/>
<keyword evidence="3" id="KW-1185">Reference proteome</keyword>
<organism evidence="2 3">
    <name type="scientific">Arenibacter certesii</name>
    <dbReference type="NCBI Taxonomy" id="228955"/>
    <lineage>
        <taxon>Bacteria</taxon>
        <taxon>Pseudomonadati</taxon>
        <taxon>Bacteroidota</taxon>
        <taxon>Flavobacteriia</taxon>
        <taxon>Flavobacteriales</taxon>
        <taxon>Flavobacteriaceae</taxon>
        <taxon>Arenibacter</taxon>
    </lineage>
</organism>
<feature type="transmembrane region" description="Helical" evidence="1">
    <location>
        <begin position="7"/>
        <end position="28"/>
    </location>
</feature>
<keyword evidence="1" id="KW-0472">Membrane</keyword>
<comment type="caution">
    <text evidence="2">The sequence shown here is derived from an EMBL/GenBank/DDBJ whole genome shotgun (WGS) entry which is preliminary data.</text>
</comment>
<protein>
    <submittedName>
        <fullName evidence="2">Uncharacterized protein</fullName>
    </submittedName>
</protein>
<reference evidence="2" key="1">
    <citation type="journal article" date="2014" name="Int. J. Syst. Evol. Microbiol.">
        <title>Complete genome sequence of Corynebacterium casei LMG S-19264T (=DSM 44701T), isolated from a smear-ripened cheese.</title>
        <authorList>
            <consortium name="US DOE Joint Genome Institute (JGI-PGF)"/>
            <person name="Walter F."/>
            <person name="Albersmeier A."/>
            <person name="Kalinowski J."/>
            <person name="Ruckert C."/>
        </authorList>
    </citation>
    <scope>NUCLEOTIDE SEQUENCE</scope>
    <source>
        <strain evidence="2">KCTC 12113</strain>
    </source>
</reference>
<dbReference type="RefSeq" id="WP_157374056.1">
    <property type="nucleotide sequence ID" value="NZ_BMWP01000001.1"/>
</dbReference>